<dbReference type="GO" id="GO:0006308">
    <property type="term" value="P:DNA catabolic process"/>
    <property type="evidence" value="ECO:0007669"/>
    <property type="project" value="UniProtKB-UniRule"/>
</dbReference>
<comment type="subunit">
    <text evidence="6">Heterooligomer composed of large and small subunits.</text>
</comment>
<dbReference type="GO" id="GO:0009318">
    <property type="term" value="C:exodeoxyribonuclease VII complex"/>
    <property type="evidence" value="ECO:0007669"/>
    <property type="project" value="UniProtKB-UniRule"/>
</dbReference>
<dbReference type="InterPro" id="IPR037004">
    <property type="entry name" value="Exonuc_VII_ssu_sf"/>
</dbReference>
<dbReference type="Gene3D" id="1.10.287.1040">
    <property type="entry name" value="Exonuclease VII, small subunit"/>
    <property type="match status" value="1"/>
</dbReference>
<dbReference type="AlphaFoldDB" id="A0A831RZC4"/>
<evidence type="ECO:0000256" key="3">
    <source>
        <dbReference type="ARBA" id="ARBA00022722"/>
    </source>
</evidence>
<comment type="similarity">
    <text evidence="1 6">Belongs to the XseB family.</text>
</comment>
<dbReference type="EMBL" id="DRLF01000324">
    <property type="protein sequence ID" value="HEC07048.1"/>
    <property type="molecule type" value="Genomic_DNA"/>
</dbReference>
<dbReference type="NCBIfam" id="NF002140">
    <property type="entry name" value="PRK00977.1-4"/>
    <property type="match status" value="1"/>
</dbReference>
<keyword evidence="4 6" id="KW-0378">Hydrolase</keyword>
<evidence type="ECO:0000256" key="5">
    <source>
        <dbReference type="ARBA" id="ARBA00022839"/>
    </source>
</evidence>
<dbReference type="SUPFAM" id="SSF116842">
    <property type="entry name" value="XseB-like"/>
    <property type="match status" value="1"/>
</dbReference>
<dbReference type="EC" id="3.1.11.6" evidence="6"/>
<proteinExistence type="inferred from homology"/>
<protein>
    <recommendedName>
        <fullName evidence="6">Exodeoxyribonuclease 7 small subunit</fullName>
        <ecNumber evidence="6">3.1.11.6</ecNumber>
    </recommendedName>
    <alternativeName>
        <fullName evidence="6">Exodeoxyribonuclease VII small subunit</fullName>
        <shortName evidence="6">Exonuclease VII small subunit</shortName>
    </alternativeName>
</protein>
<dbReference type="Proteomes" id="UP000886339">
    <property type="component" value="Unassembled WGS sequence"/>
</dbReference>
<sequence length="81" mass="9114">MSRKKPENLSFEEALSELESLVDRLEQGDISLEESLKSFERGIALTRNCQQALAKAEQKVSILSDKTLEAEPETFEVDAKD</sequence>
<gene>
    <name evidence="6" type="primary">xseB</name>
    <name evidence="7" type="ORF">ENJ12_09360</name>
</gene>
<name>A0A831RZC4_9GAMM</name>
<dbReference type="Pfam" id="PF02609">
    <property type="entry name" value="Exonuc_VII_S"/>
    <property type="match status" value="1"/>
</dbReference>
<dbReference type="GO" id="GO:0005829">
    <property type="term" value="C:cytosol"/>
    <property type="evidence" value="ECO:0007669"/>
    <property type="project" value="TreeGrafter"/>
</dbReference>
<comment type="function">
    <text evidence="6">Bidirectionally degrades single-stranded DNA into large acid-insoluble oligonucleotides, which are then degraded further into small acid-soluble oligonucleotides.</text>
</comment>
<reference evidence="7" key="1">
    <citation type="journal article" date="2020" name="mSystems">
        <title>Genome- and Community-Level Interaction Insights into Carbon Utilization and Element Cycling Functions of Hydrothermarchaeota in Hydrothermal Sediment.</title>
        <authorList>
            <person name="Zhou Z."/>
            <person name="Liu Y."/>
            <person name="Xu W."/>
            <person name="Pan J."/>
            <person name="Luo Z.H."/>
            <person name="Li M."/>
        </authorList>
    </citation>
    <scope>NUCLEOTIDE SEQUENCE [LARGE SCALE GENOMIC DNA]</scope>
    <source>
        <strain evidence="7">HyVt-458</strain>
    </source>
</reference>
<evidence type="ECO:0000256" key="6">
    <source>
        <dbReference type="HAMAP-Rule" id="MF_00337"/>
    </source>
</evidence>
<evidence type="ECO:0000256" key="2">
    <source>
        <dbReference type="ARBA" id="ARBA00022490"/>
    </source>
</evidence>
<dbReference type="PANTHER" id="PTHR34137:SF1">
    <property type="entry name" value="EXODEOXYRIBONUCLEASE 7 SMALL SUBUNIT"/>
    <property type="match status" value="1"/>
</dbReference>
<dbReference type="NCBIfam" id="NF002139">
    <property type="entry name" value="PRK00977.1-3"/>
    <property type="match status" value="1"/>
</dbReference>
<dbReference type="PANTHER" id="PTHR34137">
    <property type="entry name" value="EXODEOXYRIBONUCLEASE 7 SMALL SUBUNIT"/>
    <property type="match status" value="1"/>
</dbReference>
<comment type="caution">
    <text evidence="7">The sequence shown here is derived from an EMBL/GenBank/DDBJ whole genome shotgun (WGS) entry which is preliminary data.</text>
</comment>
<keyword evidence="2 6" id="KW-0963">Cytoplasm</keyword>
<keyword evidence="3 6" id="KW-0540">Nuclease</keyword>
<dbReference type="InterPro" id="IPR003761">
    <property type="entry name" value="Exonuc_VII_S"/>
</dbReference>
<evidence type="ECO:0000313" key="7">
    <source>
        <dbReference type="EMBL" id="HEC07048.1"/>
    </source>
</evidence>
<dbReference type="HAMAP" id="MF_00337">
    <property type="entry name" value="Exonuc_7_S"/>
    <property type="match status" value="1"/>
</dbReference>
<organism evidence="7">
    <name type="scientific">Thiolapillus brandeum</name>
    <dbReference type="NCBI Taxonomy" id="1076588"/>
    <lineage>
        <taxon>Bacteria</taxon>
        <taxon>Pseudomonadati</taxon>
        <taxon>Pseudomonadota</taxon>
        <taxon>Gammaproteobacteria</taxon>
        <taxon>Chromatiales</taxon>
        <taxon>Sedimenticolaceae</taxon>
        <taxon>Thiolapillus</taxon>
    </lineage>
</organism>
<comment type="subcellular location">
    <subcellularLocation>
        <location evidence="6">Cytoplasm</location>
    </subcellularLocation>
</comment>
<comment type="catalytic activity">
    <reaction evidence="6">
        <text>Exonucleolytic cleavage in either 5'- to 3'- or 3'- to 5'-direction to yield nucleoside 5'-phosphates.</text>
        <dbReference type="EC" id="3.1.11.6"/>
    </reaction>
</comment>
<evidence type="ECO:0000256" key="1">
    <source>
        <dbReference type="ARBA" id="ARBA00009998"/>
    </source>
</evidence>
<dbReference type="PIRSF" id="PIRSF006488">
    <property type="entry name" value="Exonuc_VII_S"/>
    <property type="match status" value="1"/>
</dbReference>
<dbReference type="GO" id="GO:0008855">
    <property type="term" value="F:exodeoxyribonuclease VII activity"/>
    <property type="evidence" value="ECO:0007669"/>
    <property type="project" value="UniProtKB-UniRule"/>
</dbReference>
<dbReference type="NCBIfam" id="TIGR01280">
    <property type="entry name" value="xseB"/>
    <property type="match status" value="1"/>
</dbReference>
<accession>A0A831RZC4</accession>
<keyword evidence="5 6" id="KW-0269">Exonuclease</keyword>
<evidence type="ECO:0000256" key="4">
    <source>
        <dbReference type="ARBA" id="ARBA00022801"/>
    </source>
</evidence>